<sequence>MPNANLSQPTALTPGFPDVVADSQNVFRRLLEAMSRPGKPQTIEIDIDGPATLDLAATAIALALVDYETPLYLSPALSTEASRAYLKFHCGTQITTESKDATFAILDGAPDDLSAFNSGTDEYPENGATLLIQIETISDDGPLVLTGPGIKDQARLGLSDVPDSFWAAREAKQRYFPRGIDLVFVSGASMVAIPRTTTVSLTAGKE</sequence>
<dbReference type="Gene3D" id="3.40.50.11310">
    <property type="entry name" value="Bacterial phosphonate metabolism protein PhnH"/>
    <property type="match status" value="1"/>
</dbReference>
<accession>A0A9J7AT22</accession>
<gene>
    <name evidence="1" type="primary">phnH</name>
    <name evidence="1" type="ORF">NUH88_21800</name>
</gene>
<dbReference type="NCBIfam" id="TIGR03292">
    <property type="entry name" value="PhnH_redo"/>
    <property type="match status" value="1"/>
</dbReference>
<evidence type="ECO:0000313" key="1">
    <source>
        <dbReference type="EMBL" id="UUX50010.1"/>
    </source>
</evidence>
<name>A0A9J7AT22_9PROT</name>
<dbReference type="InterPro" id="IPR038058">
    <property type="entry name" value="PhnH-like_sp"/>
</dbReference>
<keyword evidence="1" id="KW-0456">Lyase</keyword>
<dbReference type="RefSeq" id="WP_257768970.1">
    <property type="nucleotide sequence ID" value="NZ_CP102480.1"/>
</dbReference>
<dbReference type="AlphaFoldDB" id="A0A9J7AT22"/>
<dbReference type="EMBL" id="CP102480">
    <property type="protein sequence ID" value="UUX50010.1"/>
    <property type="molecule type" value="Genomic_DNA"/>
</dbReference>
<dbReference type="Pfam" id="PF05845">
    <property type="entry name" value="PhnH"/>
    <property type="match status" value="1"/>
</dbReference>
<dbReference type="SUPFAM" id="SSF159709">
    <property type="entry name" value="PhnH-like"/>
    <property type="match status" value="1"/>
</dbReference>
<reference evidence="1" key="1">
    <citation type="submission" date="2022-08" db="EMBL/GenBank/DDBJ databases">
        <title>Nisaea acidiphila sp. nov., isolated from a marine algal debris and emended description of the genus Nisaea Urios et al. 2008.</title>
        <authorList>
            <person name="Kwon K."/>
        </authorList>
    </citation>
    <scope>NUCLEOTIDE SEQUENCE</scope>
    <source>
        <strain evidence="1">MEBiC11861</strain>
    </source>
</reference>
<dbReference type="GO" id="GO:0019634">
    <property type="term" value="P:organic phosphonate metabolic process"/>
    <property type="evidence" value="ECO:0007669"/>
    <property type="project" value="InterPro"/>
</dbReference>
<dbReference type="Proteomes" id="UP001060336">
    <property type="component" value="Chromosome"/>
</dbReference>
<organism evidence="1 2">
    <name type="scientific">Nisaea acidiphila</name>
    <dbReference type="NCBI Taxonomy" id="1862145"/>
    <lineage>
        <taxon>Bacteria</taxon>
        <taxon>Pseudomonadati</taxon>
        <taxon>Pseudomonadota</taxon>
        <taxon>Alphaproteobacteria</taxon>
        <taxon>Rhodospirillales</taxon>
        <taxon>Thalassobaculaceae</taxon>
        <taxon>Nisaea</taxon>
    </lineage>
</organism>
<proteinExistence type="predicted"/>
<dbReference type="InterPro" id="IPR008772">
    <property type="entry name" value="Phosphonate_metab_PhnH"/>
</dbReference>
<keyword evidence="2" id="KW-1185">Reference proteome</keyword>
<evidence type="ECO:0000313" key="2">
    <source>
        <dbReference type="Proteomes" id="UP001060336"/>
    </source>
</evidence>
<dbReference type="KEGG" id="naci:NUH88_21800"/>
<dbReference type="PIRSF" id="PIRSF020680">
    <property type="entry name" value="PhnH"/>
    <property type="match status" value="1"/>
</dbReference>
<dbReference type="GO" id="GO:0016829">
    <property type="term" value="F:lyase activity"/>
    <property type="evidence" value="ECO:0007669"/>
    <property type="project" value="UniProtKB-KW"/>
</dbReference>
<protein>
    <submittedName>
        <fullName evidence="1">Phosphonate C-P lyase system protein PhnH</fullName>
    </submittedName>
</protein>